<dbReference type="Pfam" id="PF00876">
    <property type="entry name" value="Innexin"/>
    <property type="match status" value="1"/>
</dbReference>
<keyword evidence="4" id="KW-1003">Cell membrane</keyword>
<keyword evidence="10 12" id="KW-0472">Membrane</keyword>
<evidence type="ECO:0000256" key="3">
    <source>
        <dbReference type="ARBA" id="ARBA00022448"/>
    </source>
</evidence>
<organism evidence="13 14">
    <name type="scientific">Phlebotomus papatasi</name>
    <name type="common">Sandfly</name>
    <dbReference type="NCBI Taxonomy" id="29031"/>
    <lineage>
        <taxon>Eukaryota</taxon>
        <taxon>Metazoa</taxon>
        <taxon>Ecdysozoa</taxon>
        <taxon>Arthropoda</taxon>
        <taxon>Hexapoda</taxon>
        <taxon>Insecta</taxon>
        <taxon>Pterygota</taxon>
        <taxon>Neoptera</taxon>
        <taxon>Endopterygota</taxon>
        <taxon>Diptera</taxon>
        <taxon>Nematocera</taxon>
        <taxon>Psychodoidea</taxon>
        <taxon>Psychodidae</taxon>
        <taxon>Phlebotomus</taxon>
        <taxon>Phlebotomus</taxon>
    </lineage>
</organism>
<gene>
    <name evidence="12" type="primary">inx</name>
</gene>
<accession>A0A1B0DEJ9</accession>
<keyword evidence="3 12" id="KW-0813">Transport</keyword>
<evidence type="ECO:0000256" key="12">
    <source>
        <dbReference type="RuleBase" id="RU010713"/>
    </source>
</evidence>
<comment type="caution">
    <text evidence="12">Lacks conserved residue(s) required for the propagation of feature annotation.</text>
</comment>
<dbReference type="VEuPathDB" id="VectorBase:PPAPM1_004143"/>
<evidence type="ECO:0000256" key="11">
    <source>
        <dbReference type="ARBA" id="ARBA00023303"/>
    </source>
</evidence>
<dbReference type="EnsemblMetazoa" id="PPAI006348-RA">
    <property type="protein sequence ID" value="PPAI006348-PA"/>
    <property type="gene ID" value="PPAI006348"/>
</dbReference>
<dbReference type="GO" id="GO:0005886">
    <property type="term" value="C:plasma membrane"/>
    <property type="evidence" value="ECO:0007669"/>
    <property type="project" value="UniProtKB-SubCell"/>
</dbReference>
<evidence type="ECO:0000256" key="2">
    <source>
        <dbReference type="ARBA" id="ARBA00004651"/>
    </source>
</evidence>
<evidence type="ECO:0000313" key="14">
    <source>
        <dbReference type="Proteomes" id="UP000092462"/>
    </source>
</evidence>
<evidence type="ECO:0000313" key="13">
    <source>
        <dbReference type="EnsemblMetazoa" id="PPAI006348-PA"/>
    </source>
</evidence>
<dbReference type="InterPro" id="IPR000990">
    <property type="entry name" value="Innexin"/>
</dbReference>
<feature type="transmembrane region" description="Helical" evidence="12">
    <location>
        <begin position="31"/>
        <end position="53"/>
    </location>
</feature>
<reference evidence="13" key="1">
    <citation type="submission" date="2022-08" db="UniProtKB">
        <authorList>
            <consortium name="EnsemblMetazoa"/>
        </authorList>
    </citation>
    <scope>IDENTIFICATION</scope>
    <source>
        <strain evidence="13">Israel</strain>
    </source>
</reference>
<evidence type="ECO:0000256" key="7">
    <source>
        <dbReference type="ARBA" id="ARBA00022949"/>
    </source>
</evidence>
<keyword evidence="7" id="KW-0965">Cell junction</keyword>
<dbReference type="PRINTS" id="PR01262">
    <property type="entry name" value="INNEXIN"/>
</dbReference>
<comment type="function">
    <text evidence="12">Structural component of the gap junctions.</text>
</comment>
<comment type="similarity">
    <text evidence="12">Belongs to the pannexin family.</text>
</comment>
<comment type="subcellular location">
    <subcellularLocation>
        <location evidence="1">Cell junction</location>
        <location evidence="1">Gap junction</location>
    </subcellularLocation>
    <subcellularLocation>
        <location evidence="2 12">Cell membrane</location>
        <topology evidence="2 12">Multi-pass membrane protein</topology>
    </subcellularLocation>
</comment>
<dbReference type="PROSITE" id="PS51013">
    <property type="entry name" value="PANNEXIN"/>
    <property type="match status" value="1"/>
</dbReference>
<evidence type="ECO:0000256" key="6">
    <source>
        <dbReference type="ARBA" id="ARBA00022868"/>
    </source>
</evidence>
<dbReference type="Proteomes" id="UP000092462">
    <property type="component" value="Unassembled WGS sequence"/>
</dbReference>
<evidence type="ECO:0000256" key="8">
    <source>
        <dbReference type="ARBA" id="ARBA00022989"/>
    </source>
</evidence>
<dbReference type="PANTHER" id="PTHR11893">
    <property type="entry name" value="INNEXIN"/>
    <property type="match status" value="1"/>
</dbReference>
<sequence>MGRTIGQRIAALGVGEAFGAETDSDRIYQRYYQWITFVLLLLAVLLHIPTFLWKLWEGGRMKTVCKDFGSPMVSPNWNGVESIRIVKYLRQRNYKTLHRVYAYRFLFCEILNFITVIGTIWILGLIFEDFWIEYGKAVKAMLSMDTTAWATSTSRMFPKLAKCVYHTFGSSGTVQKFDALCLLSLNIINEKIFAILWLWVVFLFITSAINIFYKIAIFFCTQIRMRILYSQSCGEKYGAIRLITNNGDFGQWFFLYQMSRNINPVIFHEILRDLIKYDQENVLYEKNHDDTEETI</sequence>
<feature type="transmembrane region" description="Helical" evidence="12">
    <location>
        <begin position="101"/>
        <end position="127"/>
    </location>
</feature>
<evidence type="ECO:0000256" key="5">
    <source>
        <dbReference type="ARBA" id="ARBA00022692"/>
    </source>
</evidence>
<proteinExistence type="inferred from homology"/>
<dbReference type="EMBL" id="AJVK01032852">
    <property type="status" value="NOT_ANNOTATED_CDS"/>
    <property type="molecule type" value="Genomic_DNA"/>
</dbReference>
<evidence type="ECO:0000256" key="10">
    <source>
        <dbReference type="ARBA" id="ARBA00023136"/>
    </source>
</evidence>
<name>A0A1B0DEJ9_PHLPP</name>
<feature type="transmembrane region" description="Helical" evidence="12">
    <location>
        <begin position="192"/>
        <end position="216"/>
    </location>
</feature>
<evidence type="ECO:0000256" key="9">
    <source>
        <dbReference type="ARBA" id="ARBA00023065"/>
    </source>
</evidence>
<dbReference type="AlphaFoldDB" id="A0A1B0DEJ9"/>
<dbReference type="GO" id="GO:0005921">
    <property type="term" value="C:gap junction"/>
    <property type="evidence" value="ECO:0007669"/>
    <property type="project" value="UniProtKB-SubCell"/>
</dbReference>
<dbReference type="GO" id="GO:0005243">
    <property type="term" value="F:gap junction channel activity"/>
    <property type="evidence" value="ECO:0007669"/>
    <property type="project" value="TreeGrafter"/>
</dbReference>
<keyword evidence="9 12" id="KW-0406">Ion transport</keyword>
<dbReference type="PANTHER" id="PTHR11893:SF43">
    <property type="entry name" value="INNEXIN INX4-RELATED"/>
    <property type="match status" value="1"/>
</dbReference>
<evidence type="ECO:0000256" key="4">
    <source>
        <dbReference type="ARBA" id="ARBA00022475"/>
    </source>
</evidence>
<keyword evidence="8 12" id="KW-1133">Transmembrane helix</keyword>
<keyword evidence="5 12" id="KW-0812">Transmembrane</keyword>
<keyword evidence="6" id="KW-0303">Gap junction</keyword>
<keyword evidence="14" id="KW-1185">Reference proteome</keyword>
<keyword evidence="11 12" id="KW-0407">Ion channel</keyword>
<dbReference type="VEuPathDB" id="VectorBase:PPAI006348"/>
<dbReference type="GO" id="GO:0007602">
    <property type="term" value="P:phototransduction"/>
    <property type="evidence" value="ECO:0007669"/>
    <property type="project" value="TreeGrafter"/>
</dbReference>
<protein>
    <recommendedName>
        <fullName evidence="12">Innexin</fullName>
    </recommendedName>
</protein>
<dbReference type="GO" id="GO:0034220">
    <property type="term" value="P:monoatomic ion transmembrane transport"/>
    <property type="evidence" value="ECO:0007669"/>
    <property type="project" value="UniProtKB-KW"/>
</dbReference>
<evidence type="ECO:0000256" key="1">
    <source>
        <dbReference type="ARBA" id="ARBA00004610"/>
    </source>
</evidence>